<gene>
    <name evidence="2" type="ORF">GTC17253_09600</name>
</gene>
<dbReference type="EMBL" id="AP035785">
    <property type="protein sequence ID" value="BFO70994.1"/>
    <property type="molecule type" value="Genomic_DNA"/>
</dbReference>
<evidence type="ECO:0000259" key="1">
    <source>
        <dbReference type="Pfam" id="PF10988"/>
    </source>
</evidence>
<feature type="domain" description="Putative auto-transporter adhesin head GIN" evidence="1">
    <location>
        <begin position="41"/>
        <end position="208"/>
    </location>
</feature>
<accession>A0AB33IPL3</accession>
<dbReference type="PROSITE" id="PS51257">
    <property type="entry name" value="PROKAR_LIPOPROTEIN"/>
    <property type="match status" value="1"/>
</dbReference>
<reference evidence="2" key="1">
    <citation type="submission" date="2024-07" db="EMBL/GenBank/DDBJ databases">
        <title>Complete genome sequence of Prevotella sp. YM-2024 GTC17253.</title>
        <authorList>
            <person name="Hayashi M."/>
            <person name="Muto Y."/>
            <person name="Tanaka K."/>
            <person name="Niwa H."/>
        </authorList>
    </citation>
    <scope>NUCLEOTIDE SEQUENCE</scope>
    <source>
        <strain evidence="2">GTC17253</strain>
    </source>
</reference>
<organism evidence="2">
    <name type="scientific">Prevotella sp. GTC17253</name>
    <dbReference type="NCBI Taxonomy" id="3236793"/>
    <lineage>
        <taxon>Bacteria</taxon>
        <taxon>Pseudomonadati</taxon>
        <taxon>Bacteroidota</taxon>
        <taxon>Bacteroidia</taxon>
        <taxon>Bacteroidales</taxon>
        <taxon>Prevotellaceae</taxon>
        <taxon>Prevotella</taxon>
    </lineage>
</organism>
<dbReference type="Gene3D" id="2.160.20.120">
    <property type="match status" value="1"/>
</dbReference>
<name>A0AB33IPL3_9BACT</name>
<evidence type="ECO:0000313" key="2">
    <source>
        <dbReference type="EMBL" id="BFO70994.1"/>
    </source>
</evidence>
<dbReference type="Pfam" id="PF10988">
    <property type="entry name" value="DUF2807"/>
    <property type="match status" value="1"/>
</dbReference>
<dbReference type="InterPro" id="IPR021255">
    <property type="entry name" value="DUF2807"/>
</dbReference>
<proteinExistence type="predicted"/>
<dbReference type="AlphaFoldDB" id="A0AB33IPL3"/>
<sequence length="253" mass="27169">MKKILLLALIVAFGLGAVGCRSYSGSSSEEQIGRRVRVRPFEQIETRLLGTVIYQQADTFGLKLEGDKKMVDGVQVSYEGNRIVLTQKNNVNLFSFGSRRSGKLTLYISSPDLIGADLVGAGSFEVRGKLDTDTLRLVLRGAGDMNIPYVVCDYLNAELRGAGDMTFGHVETVGSDVQVRGVGDIDIRLKNAARARFGVHGTGDIDANLERCGMVDCELVGVGDITLKGGARQLKQSLRGTGDIDVSGLLIGK</sequence>
<protein>
    <submittedName>
        <fullName evidence="2">Head GIN domain-containing protein</fullName>
    </submittedName>
</protein>